<keyword evidence="14" id="KW-1185">Reference proteome</keyword>
<dbReference type="SMART" id="SM00382">
    <property type="entry name" value="AAA"/>
    <property type="match status" value="3"/>
</dbReference>
<comment type="subcellular location">
    <subcellularLocation>
        <location evidence="1">Cell membrane</location>
        <topology evidence="1">Multi-pass membrane protein</topology>
    </subcellularLocation>
</comment>
<dbReference type="PROSITE" id="PS50901">
    <property type="entry name" value="FTSK"/>
    <property type="match status" value="3"/>
</dbReference>
<keyword evidence="3 11" id="KW-0812">Transmembrane</keyword>
<feature type="region of interest" description="Disordered" evidence="10">
    <location>
        <begin position="1"/>
        <end position="30"/>
    </location>
</feature>
<dbReference type="Proteomes" id="UP000481360">
    <property type="component" value="Unassembled WGS sequence"/>
</dbReference>
<accession>A0A7C9W9K8</accession>
<keyword evidence="4" id="KW-0677">Repeat</keyword>
<evidence type="ECO:0000256" key="6">
    <source>
        <dbReference type="ARBA" id="ARBA00022840"/>
    </source>
</evidence>
<dbReference type="EMBL" id="JAAMPJ010000019">
    <property type="protein sequence ID" value="NGY65979.1"/>
    <property type="molecule type" value="Genomic_DNA"/>
</dbReference>
<name>A0A7C9W9K8_9PSEU</name>
<reference evidence="13 14" key="1">
    <citation type="submission" date="2020-03" db="EMBL/GenBank/DDBJ databases">
        <title>Isolation and identification of active actinomycetes.</title>
        <authorList>
            <person name="Sun X."/>
        </authorList>
    </citation>
    <scope>NUCLEOTIDE SEQUENCE [LARGE SCALE GENOMIC DNA]</scope>
    <source>
        <strain evidence="13 14">NEAU-D13</strain>
    </source>
</reference>
<dbReference type="GO" id="GO:0003677">
    <property type="term" value="F:DNA binding"/>
    <property type="evidence" value="ECO:0007669"/>
    <property type="project" value="InterPro"/>
</dbReference>
<evidence type="ECO:0000256" key="2">
    <source>
        <dbReference type="ARBA" id="ARBA00022475"/>
    </source>
</evidence>
<feature type="transmembrane region" description="Helical" evidence="11">
    <location>
        <begin position="66"/>
        <end position="87"/>
    </location>
</feature>
<organism evidence="13 14">
    <name type="scientific">Lentzea alba</name>
    <dbReference type="NCBI Taxonomy" id="2714351"/>
    <lineage>
        <taxon>Bacteria</taxon>
        <taxon>Bacillati</taxon>
        <taxon>Actinomycetota</taxon>
        <taxon>Actinomycetes</taxon>
        <taxon>Pseudonocardiales</taxon>
        <taxon>Pseudonocardiaceae</taxon>
        <taxon>Lentzea</taxon>
    </lineage>
</organism>
<dbReference type="PANTHER" id="PTHR22683:SF1">
    <property type="entry name" value="TYPE VII SECRETION SYSTEM PROTEIN ESSC"/>
    <property type="match status" value="1"/>
</dbReference>
<evidence type="ECO:0000256" key="9">
    <source>
        <dbReference type="PROSITE-ProRule" id="PRU00289"/>
    </source>
</evidence>
<dbReference type="GO" id="GO:0005886">
    <property type="term" value="C:plasma membrane"/>
    <property type="evidence" value="ECO:0007669"/>
    <property type="project" value="UniProtKB-SubCell"/>
</dbReference>
<dbReference type="SUPFAM" id="SSF52540">
    <property type="entry name" value="P-loop containing nucleoside triphosphate hydrolases"/>
    <property type="match status" value="3"/>
</dbReference>
<dbReference type="RefSeq" id="WP_166055270.1">
    <property type="nucleotide sequence ID" value="NZ_JAAMPJ010000019.1"/>
</dbReference>
<dbReference type="Gene3D" id="3.40.50.300">
    <property type="entry name" value="P-loop containing nucleotide triphosphate hydrolases"/>
    <property type="match status" value="3"/>
</dbReference>
<evidence type="ECO:0000256" key="11">
    <source>
        <dbReference type="SAM" id="Phobius"/>
    </source>
</evidence>
<dbReference type="Pfam" id="PF01580">
    <property type="entry name" value="FtsK_SpoIIIE"/>
    <property type="match status" value="2"/>
</dbReference>
<dbReference type="GO" id="GO:0005524">
    <property type="term" value="F:ATP binding"/>
    <property type="evidence" value="ECO:0007669"/>
    <property type="project" value="UniProtKB-UniRule"/>
</dbReference>
<dbReference type="InterPro" id="IPR023836">
    <property type="entry name" value="EccCa-like_Actinobacteria"/>
</dbReference>
<dbReference type="InterPro" id="IPR002543">
    <property type="entry name" value="FtsK_dom"/>
</dbReference>
<feature type="transmembrane region" description="Helical" evidence="11">
    <location>
        <begin position="37"/>
        <end position="59"/>
    </location>
</feature>
<evidence type="ECO:0000313" key="13">
    <source>
        <dbReference type="EMBL" id="NGY65979.1"/>
    </source>
</evidence>
<keyword evidence="6 9" id="KW-0067">ATP-binding</keyword>
<evidence type="ECO:0000256" key="3">
    <source>
        <dbReference type="ARBA" id="ARBA00022692"/>
    </source>
</evidence>
<dbReference type="InterPro" id="IPR003593">
    <property type="entry name" value="AAA+_ATPase"/>
</dbReference>
<evidence type="ECO:0000256" key="5">
    <source>
        <dbReference type="ARBA" id="ARBA00022741"/>
    </source>
</evidence>
<protein>
    <submittedName>
        <fullName evidence="13">Type VII secretion protein EccCa</fullName>
    </submittedName>
</protein>
<dbReference type="InterPro" id="IPR050206">
    <property type="entry name" value="FtsK/SpoIIIE/SftA"/>
</dbReference>
<keyword evidence="8 11" id="KW-0472">Membrane</keyword>
<evidence type="ECO:0000256" key="8">
    <source>
        <dbReference type="ARBA" id="ARBA00023136"/>
    </source>
</evidence>
<evidence type="ECO:0000259" key="12">
    <source>
        <dbReference type="PROSITE" id="PS50901"/>
    </source>
</evidence>
<dbReference type="NCBIfam" id="TIGR03924">
    <property type="entry name" value="T7SS_EccC_a"/>
    <property type="match status" value="1"/>
</dbReference>
<keyword evidence="2" id="KW-1003">Cell membrane</keyword>
<feature type="domain" description="FtsK" evidence="12">
    <location>
        <begin position="817"/>
        <end position="1009"/>
    </location>
</feature>
<feature type="binding site" evidence="9">
    <location>
        <begin position="484"/>
        <end position="491"/>
    </location>
    <ligand>
        <name>ATP</name>
        <dbReference type="ChEBI" id="CHEBI:30616"/>
    </ligand>
</feature>
<dbReference type="NCBIfam" id="TIGR03925">
    <property type="entry name" value="T7SS_EccC_b"/>
    <property type="match status" value="1"/>
</dbReference>
<evidence type="ECO:0000313" key="14">
    <source>
        <dbReference type="Proteomes" id="UP000481360"/>
    </source>
</evidence>
<feature type="domain" description="FtsK" evidence="12">
    <location>
        <begin position="461"/>
        <end position="661"/>
    </location>
</feature>
<sequence>MATEVFLRRTRRPGPTAPGDEIELQPPPGVPEVTGGGVGAVLTYAPMALSSLAMVLMFVRPGSGALAYVGGGLMLVAAVGMLVANMLKSGVDHKEKLRGDRRDYIRYLGQLRGKMRSALSQQRKAALWLHPDPRSLWSMAMGYRLWERRPMHEDFGEVRIGVGKQRSSTKLHPPADTKPLEDLEPLCAHALRRFIRAYSTLNNAPIAVYLRAFARLQFQGYPEEVRGLVRALLSQLATAHSPGEARIAVCVSDEARVHWDWVKWLPHNQNLDTRDATGPRRLVADSITELERLLGGTDFIGRPPFEPDSPISANEPYVVVVLDGVSLPDEHRVFDEAYRNTIVLDLSGALPWQAQAHTLHLQVVDGQLSTVAFDRLGKPVPSPLCQADSMSPQAASALARLIARYRVGEAQDTEEPLAGDYELPNLLGLGDLRTFDPVTYRRTRSSARRRLRVPIGMTSTGAPIELDIKESAEGGMGPHGLLIGATGSGKSELLRTLVLSMAATHSSEELNLVLVDFKGGAAFLGFDKLPHTSAVITNLADELDLVDRMQDALAGELNRRQELLRAAGNYSSRRDYEAARVQGTQLEPMPALFIVVDEFSEMLASKPEFVETFAMIGRLGRSLGVHLLLASQRLDEGRIHKIESHLSYRIGLRTFSAMESRSVLGVPDAYELPSSPGNGYLRPDTTSLVRFKGAFVSGPYRPPTSKRRRRDEVEQDLVAFGTEYVAPRVDNDEAEEEPERAEEMSSTMLDVLIDRLQGVGPVAHQVWLPPLKQPPTLDQLLPPLVDHPALGPRPVGDLDVSTLRAPVGLVDLPALQRRDLLGADLSGAKGNVAIVGGPQTGKSTLIRTLLSALALTHTAAEIQFYCLDFGGTLSSLARLPHMGSIAGRLDRDRVTRTVAEMSNLMARREQLFSQHHIDSMTSYRRARRQGQFLDLDPHGDAFLVVDGWYTIRQDYEELEDRFSELAARGLGFGVHLVIATNRWSEMRPWLRDVLGTRFELRLGDPLESEINSRAAAGVPEIPGRGLTADRMHFLTALPRIDGTGTTDDVADATIQLAESLDLPTTPRAPQVRLLPGELTAAALPPPTSATPALDMTMALGIEDGALGPQWHDFDANPHLLIFGDAETGKTNLLRHIARSVAAHYGPEEGRVMFVDFRRELHDAIPQDNQINYTVSTDGLSTAISEVAELVQSRVPGADITPDRLRKRDWWSGGRLFILIDDFELAETGGFDDPMQPLQSLLPHGADIGLHLIIARSTASAGRAMMQPLMRRMWELGTAVVLFSCPKDEGVFVGNVRPKTLPTGRAQFVNRRRTVNLMQTPIVEK</sequence>
<dbReference type="PANTHER" id="PTHR22683">
    <property type="entry name" value="SPORULATION PROTEIN RELATED"/>
    <property type="match status" value="1"/>
</dbReference>
<keyword evidence="7 11" id="KW-1133">Transmembrane helix</keyword>
<keyword evidence="5 9" id="KW-0547">Nucleotide-binding</keyword>
<feature type="binding site" evidence="9">
    <location>
        <begin position="1123"/>
        <end position="1130"/>
    </location>
    <ligand>
        <name>ATP</name>
        <dbReference type="ChEBI" id="CHEBI:30616"/>
    </ligand>
</feature>
<feature type="binding site" evidence="9">
    <location>
        <begin position="836"/>
        <end position="843"/>
    </location>
    <ligand>
        <name>ATP</name>
        <dbReference type="ChEBI" id="CHEBI:30616"/>
    </ligand>
</feature>
<feature type="domain" description="FtsK" evidence="12">
    <location>
        <begin position="1106"/>
        <end position="1290"/>
    </location>
</feature>
<evidence type="ECO:0000256" key="4">
    <source>
        <dbReference type="ARBA" id="ARBA00022737"/>
    </source>
</evidence>
<comment type="caution">
    <text evidence="13">The sequence shown here is derived from an EMBL/GenBank/DDBJ whole genome shotgun (WGS) entry which is preliminary data.</text>
</comment>
<proteinExistence type="predicted"/>
<evidence type="ECO:0000256" key="10">
    <source>
        <dbReference type="SAM" id="MobiDB-lite"/>
    </source>
</evidence>
<gene>
    <name evidence="13" type="primary">eccCa</name>
    <name evidence="13" type="ORF">G7043_44545</name>
</gene>
<evidence type="ECO:0000256" key="7">
    <source>
        <dbReference type="ARBA" id="ARBA00022989"/>
    </source>
</evidence>
<dbReference type="InterPro" id="IPR023837">
    <property type="entry name" value="EccCb-like_Actinobacteria"/>
</dbReference>
<evidence type="ECO:0000256" key="1">
    <source>
        <dbReference type="ARBA" id="ARBA00004651"/>
    </source>
</evidence>
<dbReference type="InterPro" id="IPR027417">
    <property type="entry name" value="P-loop_NTPase"/>
</dbReference>